<dbReference type="AlphaFoldDB" id="A0A0F3MDG7"/>
<proteinExistence type="predicted"/>
<evidence type="ECO:0000313" key="4">
    <source>
        <dbReference type="Proteomes" id="UP000244959"/>
    </source>
</evidence>
<evidence type="ECO:0000313" key="1">
    <source>
        <dbReference type="EMBL" id="KJV53696.1"/>
    </source>
</evidence>
<evidence type="ECO:0000313" key="2">
    <source>
        <dbReference type="EMBL" id="SPR06173.1"/>
    </source>
</evidence>
<reference evidence="1 3" key="1">
    <citation type="submission" date="2015-02" db="EMBL/GenBank/DDBJ databases">
        <title>Genome Sequencing of Rickettsiales.</title>
        <authorList>
            <person name="Daugherty S.C."/>
            <person name="Su Q."/>
            <person name="Abolude K."/>
            <person name="Beier-Sexton M."/>
            <person name="Carlyon J.A."/>
            <person name="Carter R."/>
            <person name="Day N.P."/>
            <person name="Dumler S.J."/>
            <person name="Dyachenko V."/>
            <person name="Godinez A."/>
            <person name="Kurtti T.J."/>
            <person name="Lichay M."/>
            <person name="Mullins K.E."/>
            <person name="Ott S."/>
            <person name="Pappas-Brown V."/>
            <person name="Paris D.H."/>
            <person name="Patel P."/>
            <person name="Richards A.L."/>
            <person name="Sadzewicz L."/>
            <person name="Sears K."/>
            <person name="Seidman D."/>
            <person name="Sengamalay N."/>
            <person name="Stenos J."/>
            <person name="Tallon L.J."/>
            <person name="Vincent G."/>
            <person name="Fraser C.M."/>
            <person name="Munderloh U."/>
            <person name="Dunning-Hotopp J.C."/>
        </authorList>
    </citation>
    <scope>NUCLEOTIDE SEQUENCE [LARGE SCALE GENOMIC DNA]</scope>
    <source>
        <strain evidence="1 3">Gilliam</strain>
    </source>
</reference>
<reference evidence="4" key="3">
    <citation type="submission" date="2018-03" db="EMBL/GenBank/DDBJ databases">
        <authorList>
            <person name="Batty M. E."/>
            <person name="Batty M E."/>
        </authorList>
    </citation>
    <scope>NUCLEOTIDE SEQUENCE [LARGE SCALE GENOMIC DNA]</scope>
    <source>
        <strain evidence="4">Gilliam</strain>
    </source>
</reference>
<sequence>MTSSRDFTRTTYRTTRLMMLRIRHAKATTCLAELNFSIFAKQAKTIAYVFAPTSGIDASNADFIEKIFVIFNMIIKFKQILKINKLLLIT</sequence>
<dbReference type="Proteomes" id="UP000244959">
    <property type="component" value="Chromosome I"/>
</dbReference>
<dbReference type="EMBL" id="LANO01000005">
    <property type="protein sequence ID" value="KJV53696.1"/>
    <property type="molecule type" value="Genomic_DNA"/>
</dbReference>
<protein>
    <submittedName>
        <fullName evidence="1">Uncharacterized protein</fullName>
    </submittedName>
</protein>
<dbReference type="Proteomes" id="UP000033769">
    <property type="component" value="Unassembled WGS sequence"/>
</dbReference>
<reference evidence="2" key="2">
    <citation type="submission" date="2018-03" db="EMBL/GenBank/DDBJ databases">
        <authorList>
            <person name="Keele B.F."/>
        </authorList>
    </citation>
    <scope>NUCLEOTIDE SEQUENCE [LARGE SCALE GENOMIC DNA]</scope>
    <source>
        <strain evidence="2">Gilliam</strain>
    </source>
</reference>
<evidence type="ECO:0000313" key="3">
    <source>
        <dbReference type="Proteomes" id="UP000033769"/>
    </source>
</evidence>
<accession>A0A0F3MDG7</accession>
<dbReference type="PATRIC" id="fig|1359184.3.peg.2310"/>
<dbReference type="EMBL" id="LS398551">
    <property type="protein sequence ID" value="SPR06173.1"/>
    <property type="molecule type" value="Genomic_DNA"/>
</dbReference>
<keyword evidence="4" id="KW-1185">Reference proteome</keyword>
<organism evidence="1 3">
    <name type="scientific">Orientia tsutsugamushi str. Gilliam</name>
    <dbReference type="NCBI Taxonomy" id="1359184"/>
    <lineage>
        <taxon>Bacteria</taxon>
        <taxon>Pseudomonadati</taxon>
        <taxon>Pseudomonadota</taxon>
        <taxon>Alphaproteobacteria</taxon>
        <taxon>Rickettsiales</taxon>
        <taxon>Rickettsiaceae</taxon>
        <taxon>Rickettsieae</taxon>
        <taxon>Orientia</taxon>
    </lineage>
</organism>
<gene>
    <name evidence="2" type="ORF">GILLIAM_01165</name>
    <name evidence="1" type="ORF">OTSGILL_0581</name>
</gene>
<name>A0A0F3MDG7_ORITS</name>